<accession>A0A7M3MI38</accession>
<name>A0A7M3MI38_9BACT</name>
<evidence type="ECO:0000313" key="3">
    <source>
        <dbReference type="Proteomes" id="UP000448292"/>
    </source>
</evidence>
<dbReference type="Pfam" id="PF05170">
    <property type="entry name" value="AsmA"/>
    <property type="match status" value="2"/>
</dbReference>
<dbReference type="Proteomes" id="UP000448292">
    <property type="component" value="Unassembled WGS sequence"/>
</dbReference>
<sequence length="1125" mass="121928">MAVPAAPRMIRKILLGICLSCALLVTLAALVLVLQDANEYKPEIEAWLSAQVGSDVRIEGEVNLSVYPWIGLRVERIRIASLPEYGEQPLVSATGAVIRMRLGPLLRDREIVLDRFVLDRPVITLRRLADGRANWHPLLRRFGMMAEHEPPSLVQGPAENPSFMAHSEGWSLKAERMRGVRIVGGRVQYIVDATNETLVVDQLYLETGPGIEFDYELRFRVDESISGLYGVASLKGSCILDPGAPSFATRGAAFTFNGSAGYAGEIVTGTVNGKLDMDTAAGRAALRQAVADMDFARVEFSADAPLPLGSLPVTGDVRFTLRNADIFTRIWREMKDGTALKYLEGFRLRSGYRVEPERVLLEGLHVETAGMTAEGRGELLLGENLQASILLDMPAIALEGIAGNGGNSAGWITALLDAGEPPSLGPLESLRLGMDVGEATGYGFDLRQLSMDLDISANRVLADINIASAFGGPLGAKFDLAPGNSVVEASAENLELATFAGMLRQHGMLAEDADIPTGTATVVGRGEAPSLGLLWEQGALGVSGAIADGSFAVGDQLATSWAGLEFAANRESGGAGGLDAFTMSIAAHDVTGSHGATPVDASSVNASGDGDAVSWRTRELSVSLKGGIAVGSGGIELRDVQYELAASGKKGVWSLPGSSRLRKGQGELRLTSRGKFSLNPTARRILVKDMRTEGFGLVVTGRGTFDYAEEWSLRGTIGLPEFAPRVFMVHLGIDPPDNIEPGLLSSSRVQTEVEARSGWLRFHNIELHLDESTGQGEFTFSEMRKGEPEWGLSFDLRLNTLDADRYLFGHPHPQHAEPAAPRSVGTWNLDWLKEMRSRGRLRIEALELFDLHYQDVDLTCELRDGTFTLEPFTAGFYNGKLRLGIRGEARETLAMAVDLELEKFNLRGVLEDAGDWDRMGGETSIVMQMKSQGLSSAEHLLSLSGNGDVMVDNGFYAYTREAVKTENEKMLWREMYKDQLEGREASGQHEVAEERVVIPVKTARATIQIRNGIFRNEDFIARGDVMTAKGSGTMDIPKATLDYTILVDAKVIPVFPIHIQGPLAAPDVEEGGINFVETLFTTFRNILTIPFSAMDAISRQARQFQEGLMPGQQSTEKDGSESSAP</sequence>
<dbReference type="PANTHER" id="PTHR30441">
    <property type="entry name" value="DUF748 DOMAIN-CONTAINING PROTEIN"/>
    <property type="match status" value="1"/>
</dbReference>
<gene>
    <name evidence="2" type="ORF">DPQ33_03080</name>
</gene>
<protein>
    <recommendedName>
        <fullName evidence="1">AsmA domain-containing protein</fullName>
    </recommendedName>
</protein>
<proteinExistence type="predicted"/>
<dbReference type="EMBL" id="QMIE01000002">
    <property type="protein sequence ID" value="TVM19358.1"/>
    <property type="molecule type" value="Genomic_DNA"/>
</dbReference>
<evidence type="ECO:0000259" key="1">
    <source>
        <dbReference type="Pfam" id="PF05170"/>
    </source>
</evidence>
<dbReference type="AlphaFoldDB" id="A0A7M3MI38"/>
<dbReference type="InterPro" id="IPR007844">
    <property type="entry name" value="AsmA"/>
</dbReference>
<comment type="caution">
    <text evidence="2">The sequence shown here is derived from an EMBL/GenBank/DDBJ whole genome shotgun (WGS) entry which is preliminary data.</text>
</comment>
<reference evidence="2 3" key="1">
    <citation type="submission" date="2018-06" db="EMBL/GenBank/DDBJ databases">
        <title>Complete genome of Desulfovibrio indonesiensis P37SLT.</title>
        <authorList>
            <person name="Crispim J.S."/>
            <person name="Vidigal P.M.P."/>
            <person name="Silva L.C.F."/>
            <person name="Laguardia C.N."/>
            <person name="Araujo L.C."/>
            <person name="Dias R.S."/>
            <person name="Sousa M.P."/>
            <person name="Paula S.O."/>
            <person name="Silva C."/>
        </authorList>
    </citation>
    <scope>NUCLEOTIDE SEQUENCE [LARGE SCALE GENOMIC DNA]</scope>
    <source>
        <strain evidence="2 3">P37SLT</strain>
    </source>
</reference>
<organism evidence="2 3">
    <name type="scientific">Oceanidesulfovibrio indonesiensis</name>
    <dbReference type="NCBI Taxonomy" id="54767"/>
    <lineage>
        <taxon>Bacteria</taxon>
        <taxon>Pseudomonadati</taxon>
        <taxon>Thermodesulfobacteriota</taxon>
        <taxon>Desulfovibrionia</taxon>
        <taxon>Desulfovibrionales</taxon>
        <taxon>Desulfovibrionaceae</taxon>
        <taxon>Oceanidesulfovibrio</taxon>
    </lineage>
</organism>
<dbReference type="PANTHER" id="PTHR30441:SF4">
    <property type="entry name" value="PROTEIN ASMA"/>
    <property type="match status" value="1"/>
</dbReference>
<dbReference type="GO" id="GO:0090313">
    <property type="term" value="P:regulation of protein targeting to membrane"/>
    <property type="evidence" value="ECO:0007669"/>
    <property type="project" value="TreeGrafter"/>
</dbReference>
<feature type="domain" description="AsmA" evidence="1">
    <location>
        <begin position="10"/>
        <end position="213"/>
    </location>
</feature>
<feature type="domain" description="AsmA" evidence="1">
    <location>
        <begin position="841"/>
        <end position="955"/>
    </location>
</feature>
<dbReference type="GO" id="GO:0005886">
    <property type="term" value="C:plasma membrane"/>
    <property type="evidence" value="ECO:0007669"/>
    <property type="project" value="TreeGrafter"/>
</dbReference>
<dbReference type="InterPro" id="IPR052894">
    <property type="entry name" value="AsmA-related"/>
</dbReference>
<dbReference type="OrthoDB" id="5437768at2"/>
<evidence type="ECO:0000313" key="2">
    <source>
        <dbReference type="EMBL" id="TVM19358.1"/>
    </source>
</evidence>
<keyword evidence="3" id="KW-1185">Reference proteome</keyword>